<protein>
    <recommendedName>
        <fullName evidence="10">C2H2-type domain-containing protein</fullName>
    </recommendedName>
</protein>
<dbReference type="InterPro" id="IPR036236">
    <property type="entry name" value="Znf_C2H2_sf"/>
</dbReference>
<dbReference type="EMBL" id="QCYY01003512">
    <property type="protein sequence ID" value="ROT62968.1"/>
    <property type="molecule type" value="Genomic_DNA"/>
</dbReference>
<keyword evidence="3" id="KW-0677">Repeat</keyword>
<evidence type="ECO:0000259" key="10">
    <source>
        <dbReference type="PROSITE" id="PS50157"/>
    </source>
</evidence>
<evidence type="ECO:0000256" key="6">
    <source>
        <dbReference type="ARBA" id="ARBA00023015"/>
    </source>
</evidence>
<dbReference type="InterPro" id="IPR013087">
    <property type="entry name" value="Znf_C2H2_type"/>
</dbReference>
<dbReference type="STRING" id="6689.A0A3R7SIX1"/>
<dbReference type="PROSITE" id="PS50157">
    <property type="entry name" value="ZINC_FINGER_C2H2_2"/>
    <property type="match status" value="3"/>
</dbReference>
<proteinExistence type="predicted"/>
<feature type="domain" description="C2H2-type" evidence="10">
    <location>
        <begin position="36"/>
        <end position="63"/>
    </location>
</feature>
<accession>A0A3R7SIX1</accession>
<dbReference type="GO" id="GO:0005634">
    <property type="term" value="C:nucleus"/>
    <property type="evidence" value="ECO:0007669"/>
    <property type="project" value="UniProtKB-SubCell"/>
</dbReference>
<feature type="domain" description="C2H2-type" evidence="10">
    <location>
        <begin position="64"/>
        <end position="91"/>
    </location>
</feature>
<keyword evidence="2" id="KW-0479">Metal-binding</keyword>
<dbReference type="Proteomes" id="UP000283509">
    <property type="component" value="Unassembled WGS sequence"/>
</dbReference>
<dbReference type="AlphaFoldDB" id="A0A3R7SIX1"/>
<dbReference type="FunFam" id="3.30.160.60:FF:002069">
    <property type="entry name" value="Uncharacterized protein"/>
    <property type="match status" value="1"/>
</dbReference>
<dbReference type="Pfam" id="PF00096">
    <property type="entry name" value="zf-C2H2"/>
    <property type="match status" value="3"/>
</dbReference>
<evidence type="ECO:0000313" key="12">
    <source>
        <dbReference type="Proteomes" id="UP000283509"/>
    </source>
</evidence>
<dbReference type="GO" id="GO:0008270">
    <property type="term" value="F:zinc ion binding"/>
    <property type="evidence" value="ECO:0007669"/>
    <property type="project" value="UniProtKB-KW"/>
</dbReference>
<keyword evidence="4 9" id="KW-0863">Zinc-finger</keyword>
<evidence type="ECO:0000256" key="4">
    <source>
        <dbReference type="ARBA" id="ARBA00022771"/>
    </source>
</evidence>
<dbReference type="PANTHER" id="PTHR23235">
    <property type="entry name" value="KRUEPPEL-LIKE TRANSCRIPTION FACTOR"/>
    <property type="match status" value="1"/>
</dbReference>
<evidence type="ECO:0000256" key="8">
    <source>
        <dbReference type="ARBA" id="ARBA00023242"/>
    </source>
</evidence>
<feature type="domain" description="C2H2-type" evidence="10">
    <location>
        <begin position="92"/>
        <end position="116"/>
    </location>
</feature>
<evidence type="ECO:0000256" key="2">
    <source>
        <dbReference type="ARBA" id="ARBA00022723"/>
    </source>
</evidence>
<organism evidence="11 12">
    <name type="scientific">Penaeus vannamei</name>
    <name type="common">Whiteleg shrimp</name>
    <name type="synonym">Litopenaeus vannamei</name>
    <dbReference type="NCBI Taxonomy" id="6689"/>
    <lineage>
        <taxon>Eukaryota</taxon>
        <taxon>Metazoa</taxon>
        <taxon>Ecdysozoa</taxon>
        <taxon>Arthropoda</taxon>
        <taxon>Crustacea</taxon>
        <taxon>Multicrustacea</taxon>
        <taxon>Malacostraca</taxon>
        <taxon>Eumalacostraca</taxon>
        <taxon>Eucarida</taxon>
        <taxon>Decapoda</taxon>
        <taxon>Dendrobranchiata</taxon>
        <taxon>Penaeoidea</taxon>
        <taxon>Penaeidae</taxon>
        <taxon>Penaeus</taxon>
    </lineage>
</organism>
<dbReference type="SMART" id="SM00355">
    <property type="entry name" value="ZnF_C2H2"/>
    <property type="match status" value="3"/>
</dbReference>
<gene>
    <name evidence="11" type="ORF">C7M84_019151</name>
</gene>
<evidence type="ECO:0000256" key="9">
    <source>
        <dbReference type="PROSITE-ProRule" id="PRU00042"/>
    </source>
</evidence>
<comment type="subcellular location">
    <subcellularLocation>
        <location evidence="1">Nucleus</location>
    </subcellularLocation>
</comment>
<dbReference type="Gene3D" id="3.30.160.60">
    <property type="entry name" value="Classic Zinc Finger"/>
    <property type="match status" value="3"/>
</dbReference>
<dbReference type="OrthoDB" id="6359816at2759"/>
<reference evidence="11 12" key="2">
    <citation type="submission" date="2019-01" db="EMBL/GenBank/DDBJ databases">
        <title>The decoding of complex shrimp genome reveals the adaptation for benthos swimmer, frequently molting mechanism and breeding impact on genome.</title>
        <authorList>
            <person name="Sun Y."/>
            <person name="Gao Y."/>
            <person name="Yu Y."/>
        </authorList>
    </citation>
    <scope>NUCLEOTIDE SEQUENCE [LARGE SCALE GENOMIC DNA]</scope>
    <source>
        <tissue evidence="11">Muscle</tissue>
    </source>
</reference>
<keyword evidence="5" id="KW-0862">Zinc</keyword>
<evidence type="ECO:0000256" key="3">
    <source>
        <dbReference type="ARBA" id="ARBA00022737"/>
    </source>
</evidence>
<evidence type="ECO:0000313" key="11">
    <source>
        <dbReference type="EMBL" id="ROT62968.1"/>
    </source>
</evidence>
<dbReference type="FunFam" id="3.30.160.60:FF:000395">
    <property type="entry name" value="zinc finger protein 513"/>
    <property type="match status" value="1"/>
</dbReference>
<comment type="caution">
    <text evidence="11">The sequence shown here is derived from an EMBL/GenBank/DDBJ whole genome shotgun (WGS) entry which is preliminary data.</text>
</comment>
<keyword evidence="6" id="KW-0805">Transcription regulation</keyword>
<reference evidence="11 12" key="1">
    <citation type="submission" date="2018-04" db="EMBL/GenBank/DDBJ databases">
        <authorList>
            <person name="Zhang X."/>
            <person name="Yuan J."/>
            <person name="Li F."/>
            <person name="Xiang J."/>
        </authorList>
    </citation>
    <scope>NUCLEOTIDE SEQUENCE [LARGE SCALE GENOMIC DNA]</scope>
    <source>
        <tissue evidence="11">Muscle</tissue>
    </source>
</reference>
<name>A0A3R7SIX1_PENVA</name>
<sequence length="116" mass="13513">MSTSETERCCQQVDLERAKERSSVYSGKLQLNTKIHHCPYCGYSTIKTTNLIRHIHTHTGEKPFACPHCPFRATQEDNLKRHVRTHTGEKPYACSLCSYRSRQQSSLKRHVYTHHN</sequence>
<evidence type="ECO:0000256" key="5">
    <source>
        <dbReference type="ARBA" id="ARBA00022833"/>
    </source>
</evidence>
<evidence type="ECO:0000256" key="7">
    <source>
        <dbReference type="ARBA" id="ARBA00023163"/>
    </source>
</evidence>
<dbReference type="SUPFAM" id="SSF57667">
    <property type="entry name" value="beta-beta-alpha zinc fingers"/>
    <property type="match status" value="2"/>
</dbReference>
<keyword evidence="7" id="KW-0804">Transcription</keyword>
<evidence type="ECO:0000256" key="1">
    <source>
        <dbReference type="ARBA" id="ARBA00004123"/>
    </source>
</evidence>
<keyword evidence="8" id="KW-0539">Nucleus</keyword>
<keyword evidence="12" id="KW-1185">Reference proteome</keyword>